<evidence type="ECO:0000256" key="1">
    <source>
        <dbReference type="ARBA" id="ARBA00004496"/>
    </source>
</evidence>
<comment type="caution">
    <text evidence="18">The sequence shown here is derived from an EMBL/GenBank/DDBJ whole genome shotgun (WGS) entry which is preliminary data.</text>
</comment>
<evidence type="ECO:0000259" key="16">
    <source>
        <dbReference type="Pfam" id="PF02875"/>
    </source>
</evidence>
<evidence type="ECO:0000259" key="15">
    <source>
        <dbReference type="Pfam" id="PF01225"/>
    </source>
</evidence>
<evidence type="ECO:0000256" key="7">
    <source>
        <dbReference type="ARBA" id="ARBA00022741"/>
    </source>
</evidence>
<dbReference type="InterPro" id="IPR005758">
    <property type="entry name" value="UDP-N-AcMur_Ala_ligase_MurC"/>
</dbReference>
<dbReference type="Gene3D" id="3.40.1190.10">
    <property type="entry name" value="Mur-like, catalytic domain"/>
    <property type="match status" value="1"/>
</dbReference>
<dbReference type="AlphaFoldDB" id="A0A1G2R4G3"/>
<dbReference type="GO" id="GO:0071555">
    <property type="term" value="P:cell wall organization"/>
    <property type="evidence" value="ECO:0007669"/>
    <property type="project" value="UniProtKB-KW"/>
</dbReference>
<comment type="catalytic activity">
    <reaction evidence="13">
        <text>UDP-N-acetyl-alpha-D-muramate + L-alanine + ATP = UDP-N-acetyl-alpha-D-muramoyl-L-alanine + ADP + phosphate + H(+)</text>
        <dbReference type="Rhea" id="RHEA:23372"/>
        <dbReference type="ChEBI" id="CHEBI:15378"/>
        <dbReference type="ChEBI" id="CHEBI:30616"/>
        <dbReference type="ChEBI" id="CHEBI:43474"/>
        <dbReference type="ChEBI" id="CHEBI:57972"/>
        <dbReference type="ChEBI" id="CHEBI:70757"/>
        <dbReference type="ChEBI" id="CHEBI:83898"/>
        <dbReference type="ChEBI" id="CHEBI:456216"/>
        <dbReference type="EC" id="6.3.2.8"/>
    </reaction>
</comment>
<evidence type="ECO:0000256" key="9">
    <source>
        <dbReference type="ARBA" id="ARBA00022960"/>
    </source>
</evidence>
<dbReference type="Gene3D" id="3.40.50.720">
    <property type="entry name" value="NAD(P)-binding Rossmann-like Domain"/>
    <property type="match status" value="1"/>
</dbReference>
<keyword evidence="7" id="KW-0547">Nucleotide-binding</keyword>
<dbReference type="InterPro" id="IPR004101">
    <property type="entry name" value="Mur_ligase_C"/>
</dbReference>
<evidence type="ECO:0000256" key="14">
    <source>
        <dbReference type="NCBIfam" id="TIGR01082"/>
    </source>
</evidence>
<dbReference type="GO" id="GO:0008763">
    <property type="term" value="F:UDP-N-acetylmuramate-L-alanine ligase activity"/>
    <property type="evidence" value="ECO:0007669"/>
    <property type="project" value="UniProtKB-UniRule"/>
</dbReference>
<dbReference type="InterPro" id="IPR013221">
    <property type="entry name" value="Mur_ligase_cen"/>
</dbReference>
<evidence type="ECO:0000256" key="6">
    <source>
        <dbReference type="ARBA" id="ARBA00022618"/>
    </source>
</evidence>
<dbReference type="PANTHER" id="PTHR43445:SF3">
    <property type="entry name" value="UDP-N-ACETYLMURAMATE--L-ALANINE LIGASE"/>
    <property type="match status" value="1"/>
</dbReference>
<dbReference type="Pfam" id="PF08245">
    <property type="entry name" value="Mur_ligase_M"/>
    <property type="match status" value="1"/>
</dbReference>
<dbReference type="EC" id="6.3.2.8" evidence="3 14"/>
<dbReference type="Proteomes" id="UP000179258">
    <property type="component" value="Unassembled WGS sequence"/>
</dbReference>
<dbReference type="InterPro" id="IPR000713">
    <property type="entry name" value="Mur_ligase_N"/>
</dbReference>
<evidence type="ECO:0000256" key="10">
    <source>
        <dbReference type="ARBA" id="ARBA00022984"/>
    </source>
</evidence>
<keyword evidence="11" id="KW-0131">Cell cycle</keyword>
<organism evidence="18 19">
    <name type="scientific">Candidatus Wildermuthbacteria bacterium RIFCSPHIGHO2_02_FULL_47_17</name>
    <dbReference type="NCBI Taxonomy" id="1802452"/>
    <lineage>
        <taxon>Bacteria</taxon>
        <taxon>Candidatus Wildermuthiibacteriota</taxon>
    </lineage>
</organism>
<keyword evidence="9" id="KW-0133">Cell shape</keyword>
<evidence type="ECO:0000256" key="13">
    <source>
        <dbReference type="ARBA" id="ARBA00047833"/>
    </source>
</evidence>
<evidence type="ECO:0000259" key="17">
    <source>
        <dbReference type="Pfam" id="PF08245"/>
    </source>
</evidence>
<evidence type="ECO:0000256" key="8">
    <source>
        <dbReference type="ARBA" id="ARBA00022840"/>
    </source>
</evidence>
<dbReference type="GO" id="GO:0005737">
    <property type="term" value="C:cytoplasm"/>
    <property type="evidence" value="ECO:0007669"/>
    <property type="project" value="UniProtKB-SubCell"/>
</dbReference>
<evidence type="ECO:0000256" key="4">
    <source>
        <dbReference type="ARBA" id="ARBA00022490"/>
    </source>
</evidence>
<evidence type="ECO:0000313" key="19">
    <source>
        <dbReference type="Proteomes" id="UP000179258"/>
    </source>
</evidence>
<evidence type="ECO:0000256" key="11">
    <source>
        <dbReference type="ARBA" id="ARBA00023306"/>
    </source>
</evidence>
<keyword evidence="5 18" id="KW-0436">Ligase</keyword>
<dbReference type="Gene3D" id="3.90.190.20">
    <property type="entry name" value="Mur ligase, C-terminal domain"/>
    <property type="match status" value="1"/>
</dbReference>
<dbReference type="UniPathway" id="UPA00219"/>
<feature type="domain" description="Mur ligase N-terminal catalytic" evidence="15">
    <location>
        <begin position="3"/>
        <end position="83"/>
    </location>
</feature>
<gene>
    <name evidence="18" type="ORF">A3D59_03555</name>
</gene>
<sequence length="453" mass="50612">MRVHFIGIGGIGMSALAQYYLASGHQVSGSDLAPSEMTVLLRKKGARIFIGRHKPGNLPKSIDMVIYTPAAPNSNPELRYAHTLSASAKGVSVSGGKRYPLKILSYPEVLGELTKKYFTIAVSGTHGKSTTTAMTALILVRAGLDPTVIVGAKLKEFSNSNFRMGKSKYLVIEADEHFASFLHYWPQMIVLTNIEEDHLDYYKSLKNILGAFRQYIEHLPKDGMLIVNADGKNSKFKIQNSKLHCKIQNYSLYQKEAEQLRRVLQVPGAHNIANALAALSAARALKIPDRISLKALSEYKGAWRRFEIKRFQVSGYRLQVISDYAHHPTEVQATIQAAKERFPGKKIWAVFQPHQLARTAAFFDKFIGAFDGVDAVVLTKIFEVQGREGKKPPKGRDAKALAAEIKKSKPRTYFVPNFRRIPSFIVKKMGKEDVVLIMGAGDIYKINEAKFWN</sequence>
<dbReference type="GO" id="GO:0009252">
    <property type="term" value="P:peptidoglycan biosynthetic process"/>
    <property type="evidence" value="ECO:0007669"/>
    <property type="project" value="UniProtKB-UniRule"/>
</dbReference>
<evidence type="ECO:0000256" key="3">
    <source>
        <dbReference type="ARBA" id="ARBA00012211"/>
    </source>
</evidence>
<dbReference type="InterPro" id="IPR036615">
    <property type="entry name" value="Mur_ligase_C_dom_sf"/>
</dbReference>
<dbReference type="InterPro" id="IPR036565">
    <property type="entry name" value="Mur-like_cat_sf"/>
</dbReference>
<accession>A0A1G2R4G3</accession>
<dbReference type="PANTHER" id="PTHR43445">
    <property type="entry name" value="UDP-N-ACETYLMURAMATE--L-ALANINE LIGASE-RELATED"/>
    <property type="match status" value="1"/>
</dbReference>
<evidence type="ECO:0000256" key="5">
    <source>
        <dbReference type="ARBA" id="ARBA00022598"/>
    </source>
</evidence>
<dbReference type="NCBIfam" id="TIGR01082">
    <property type="entry name" value="murC"/>
    <property type="match status" value="1"/>
</dbReference>
<dbReference type="SUPFAM" id="SSF53244">
    <property type="entry name" value="MurD-like peptide ligases, peptide-binding domain"/>
    <property type="match status" value="1"/>
</dbReference>
<keyword evidence="6" id="KW-0132">Cell division</keyword>
<evidence type="ECO:0000256" key="12">
    <source>
        <dbReference type="ARBA" id="ARBA00023316"/>
    </source>
</evidence>
<dbReference type="GO" id="GO:0051301">
    <property type="term" value="P:cell division"/>
    <property type="evidence" value="ECO:0007669"/>
    <property type="project" value="UniProtKB-KW"/>
</dbReference>
<feature type="domain" description="Mur ligase central" evidence="17">
    <location>
        <begin position="122"/>
        <end position="281"/>
    </location>
</feature>
<keyword evidence="12" id="KW-0961">Cell wall biogenesis/degradation</keyword>
<dbReference type="Pfam" id="PF01225">
    <property type="entry name" value="Mur_ligase"/>
    <property type="match status" value="1"/>
</dbReference>
<keyword evidence="8" id="KW-0067">ATP-binding</keyword>
<dbReference type="GO" id="GO:0008360">
    <property type="term" value="P:regulation of cell shape"/>
    <property type="evidence" value="ECO:0007669"/>
    <property type="project" value="UniProtKB-KW"/>
</dbReference>
<keyword evidence="4" id="KW-0963">Cytoplasm</keyword>
<comment type="pathway">
    <text evidence="2">Cell wall biogenesis; peptidoglycan biosynthesis.</text>
</comment>
<name>A0A1G2R4G3_9BACT</name>
<dbReference type="InterPro" id="IPR050061">
    <property type="entry name" value="MurCDEF_pg_biosynth"/>
</dbReference>
<evidence type="ECO:0000256" key="2">
    <source>
        <dbReference type="ARBA" id="ARBA00004752"/>
    </source>
</evidence>
<dbReference type="EMBL" id="MHTX01000036">
    <property type="protein sequence ID" value="OHA67617.1"/>
    <property type="molecule type" value="Genomic_DNA"/>
</dbReference>
<comment type="subcellular location">
    <subcellularLocation>
        <location evidence="1">Cytoplasm</location>
    </subcellularLocation>
</comment>
<dbReference type="SUPFAM" id="SSF53623">
    <property type="entry name" value="MurD-like peptide ligases, catalytic domain"/>
    <property type="match status" value="1"/>
</dbReference>
<dbReference type="GO" id="GO:0005524">
    <property type="term" value="F:ATP binding"/>
    <property type="evidence" value="ECO:0007669"/>
    <property type="project" value="UniProtKB-KW"/>
</dbReference>
<evidence type="ECO:0000313" key="18">
    <source>
        <dbReference type="EMBL" id="OHA67617.1"/>
    </source>
</evidence>
<reference evidence="18 19" key="1">
    <citation type="journal article" date="2016" name="Nat. Commun.">
        <title>Thousands of microbial genomes shed light on interconnected biogeochemical processes in an aquifer system.</title>
        <authorList>
            <person name="Anantharaman K."/>
            <person name="Brown C.T."/>
            <person name="Hug L.A."/>
            <person name="Sharon I."/>
            <person name="Castelle C.J."/>
            <person name="Probst A.J."/>
            <person name="Thomas B.C."/>
            <person name="Singh A."/>
            <person name="Wilkins M.J."/>
            <person name="Karaoz U."/>
            <person name="Brodie E.L."/>
            <person name="Williams K.H."/>
            <person name="Hubbard S.S."/>
            <person name="Banfield J.F."/>
        </authorList>
    </citation>
    <scope>NUCLEOTIDE SEQUENCE [LARGE SCALE GENOMIC DNA]</scope>
</reference>
<protein>
    <recommendedName>
        <fullName evidence="3 14">UDP-N-acetylmuramate--L-alanine ligase</fullName>
        <ecNumber evidence="3 14">6.3.2.8</ecNumber>
    </recommendedName>
</protein>
<keyword evidence="10" id="KW-0573">Peptidoglycan synthesis</keyword>
<proteinExistence type="predicted"/>
<dbReference type="Pfam" id="PF02875">
    <property type="entry name" value="Mur_ligase_C"/>
    <property type="match status" value="1"/>
</dbReference>
<dbReference type="SUPFAM" id="SSF51984">
    <property type="entry name" value="MurCD N-terminal domain"/>
    <property type="match status" value="1"/>
</dbReference>
<feature type="domain" description="Mur ligase C-terminal" evidence="16">
    <location>
        <begin position="310"/>
        <end position="441"/>
    </location>
</feature>